<evidence type="ECO:0000259" key="6">
    <source>
        <dbReference type="Pfam" id="PF01370"/>
    </source>
</evidence>
<dbReference type="Proteomes" id="UP000092714">
    <property type="component" value="Unassembled WGS sequence"/>
</dbReference>
<dbReference type="AlphaFoldDB" id="A0A174H1F5"/>
<organism evidence="7 8">
    <name type="scientific">Clostridium paraputrificum</name>
    <dbReference type="NCBI Taxonomy" id="29363"/>
    <lineage>
        <taxon>Bacteria</taxon>
        <taxon>Bacillati</taxon>
        <taxon>Bacillota</taxon>
        <taxon>Clostridia</taxon>
        <taxon>Eubacteriales</taxon>
        <taxon>Clostridiaceae</taxon>
        <taxon>Clostridium</taxon>
    </lineage>
</organism>
<comment type="caution">
    <text evidence="7">The sequence shown here is derived from an EMBL/GenBank/DDBJ whole genome shotgun (WGS) entry which is preliminary data.</text>
</comment>
<dbReference type="GO" id="GO:0005996">
    <property type="term" value="P:monosaccharide metabolic process"/>
    <property type="evidence" value="ECO:0007669"/>
    <property type="project" value="TreeGrafter"/>
</dbReference>
<name>A0A174H1F5_9CLOT</name>
<evidence type="ECO:0000256" key="1">
    <source>
        <dbReference type="ARBA" id="ARBA00004947"/>
    </source>
</evidence>
<dbReference type="GO" id="GO:0005829">
    <property type="term" value="C:cytosol"/>
    <property type="evidence" value="ECO:0007669"/>
    <property type="project" value="TreeGrafter"/>
</dbReference>
<evidence type="ECO:0000313" key="8">
    <source>
        <dbReference type="Proteomes" id="UP000092714"/>
    </source>
</evidence>
<comment type="pathway">
    <text evidence="1">Carbohydrate metabolism; galactose metabolism.</text>
</comment>
<evidence type="ECO:0000256" key="5">
    <source>
        <dbReference type="ARBA" id="ARBA00033067"/>
    </source>
</evidence>
<reference evidence="7 8" key="1">
    <citation type="submission" date="2016-06" db="EMBL/GenBank/DDBJ databases">
        <authorList>
            <person name="Kjaerup R.B."/>
            <person name="Dalgaard T.S."/>
            <person name="Juul-Madsen H.R."/>
        </authorList>
    </citation>
    <scope>NUCLEOTIDE SEQUENCE [LARGE SCALE GENOMIC DNA]</scope>
    <source>
        <strain evidence="7 8">373-A1</strain>
    </source>
</reference>
<protein>
    <recommendedName>
        <fullName evidence="3">UDP-glucose 4-epimerase</fullName>
    </recommendedName>
    <alternativeName>
        <fullName evidence="5">Galactowaldenase</fullName>
    </alternativeName>
    <alternativeName>
        <fullName evidence="4">UDP-galactose 4-epimerase</fullName>
    </alternativeName>
</protein>
<dbReference type="Gene3D" id="3.40.50.720">
    <property type="entry name" value="NAD(P)-binding Rossmann-like Domain"/>
    <property type="match status" value="1"/>
</dbReference>
<dbReference type="eggNOG" id="COG0451">
    <property type="taxonomic scope" value="Bacteria"/>
</dbReference>
<dbReference type="InterPro" id="IPR036291">
    <property type="entry name" value="NAD(P)-bd_dom_sf"/>
</dbReference>
<evidence type="ECO:0000256" key="4">
    <source>
        <dbReference type="ARBA" id="ARBA00031367"/>
    </source>
</evidence>
<sequence>MGGSYFIGRRVVEVLVENNYEVYTLNRGTNNVFGEEVISLKCDRNNHIEMKKALSKYYFDVVIDVSGLNKSQSEILYNSLNLKWIKKFIFLSSSAVYDVENNKTPFSEDTPLGRNKYWGDYGTNKIEAEEFYEKVFSKTNCDLIILRPPYVYGEYNYAQRESFIFEHLENNRPIIIPNKGESRLQFIYSTDLANIIVRLIESNTEEVCIFNVGNKEGVTIKEWINYYERVVGKKGKFIEYDYKSKNIGERDFFPFFDYDNVLNVNRIKKIYSIETDFEKGLKNAYEWYCDNKKSIVFKEEVRRNEIEIVKKEI</sequence>
<dbReference type="OrthoDB" id="9809586at2"/>
<dbReference type="RefSeq" id="WP_055254833.1">
    <property type="nucleotide sequence ID" value="NZ_CABHIH010000001.1"/>
</dbReference>
<dbReference type="EMBL" id="MAPZ01000033">
    <property type="protein sequence ID" value="OBY09432.1"/>
    <property type="molecule type" value="Genomic_DNA"/>
</dbReference>
<feature type="domain" description="NAD-dependent epimerase/dehydratase" evidence="6">
    <location>
        <begin position="2"/>
        <end position="213"/>
    </location>
</feature>
<proteinExistence type="inferred from homology"/>
<dbReference type="InterPro" id="IPR001509">
    <property type="entry name" value="Epimerase_deHydtase"/>
</dbReference>
<comment type="similarity">
    <text evidence="2">Belongs to the NAD(P)-dependent epimerase/dehydratase family.</text>
</comment>
<dbReference type="PANTHER" id="PTHR43725:SF32">
    <property type="entry name" value="NAD-DEPENDENT EPIMERASE_DEHYDRATASE DOMAIN-CONTAINING PROTEIN"/>
    <property type="match status" value="1"/>
</dbReference>
<evidence type="ECO:0000313" key="7">
    <source>
        <dbReference type="EMBL" id="OBY09432.1"/>
    </source>
</evidence>
<evidence type="ECO:0000256" key="3">
    <source>
        <dbReference type="ARBA" id="ARBA00018569"/>
    </source>
</evidence>
<dbReference type="SUPFAM" id="SSF51735">
    <property type="entry name" value="NAD(P)-binding Rossmann-fold domains"/>
    <property type="match status" value="1"/>
</dbReference>
<evidence type="ECO:0000256" key="2">
    <source>
        <dbReference type="ARBA" id="ARBA00007637"/>
    </source>
</evidence>
<accession>A0A174H1F5</accession>
<dbReference type="Pfam" id="PF01370">
    <property type="entry name" value="Epimerase"/>
    <property type="match status" value="1"/>
</dbReference>
<keyword evidence="8" id="KW-1185">Reference proteome</keyword>
<gene>
    <name evidence="7" type="ORF">CP373A1_16030</name>
</gene>
<dbReference type="GO" id="GO:0003978">
    <property type="term" value="F:UDP-glucose 4-epimerase activity"/>
    <property type="evidence" value="ECO:0007669"/>
    <property type="project" value="TreeGrafter"/>
</dbReference>
<dbReference type="PANTHER" id="PTHR43725">
    <property type="entry name" value="UDP-GLUCOSE 4-EPIMERASE"/>
    <property type="match status" value="1"/>
</dbReference>